<dbReference type="Gene3D" id="4.10.75.10">
    <property type="entry name" value="Elafin-like"/>
    <property type="match status" value="1"/>
</dbReference>
<feature type="region of interest" description="Disordered" evidence="1">
    <location>
        <begin position="17"/>
        <end position="36"/>
    </location>
</feature>
<dbReference type="EMBL" id="OV696703">
    <property type="protein sequence ID" value="CAH1250058.1"/>
    <property type="molecule type" value="Genomic_DNA"/>
</dbReference>
<keyword evidence="5" id="KW-1185">Reference proteome</keyword>
<feature type="compositionally biased region" description="Basic and acidic residues" evidence="1">
    <location>
        <begin position="362"/>
        <end position="378"/>
    </location>
</feature>
<dbReference type="Pfam" id="PF00095">
    <property type="entry name" value="WAP"/>
    <property type="match status" value="1"/>
</dbReference>
<dbReference type="GO" id="GO:0005576">
    <property type="term" value="C:extracellular region"/>
    <property type="evidence" value="ECO:0007669"/>
    <property type="project" value="InterPro"/>
</dbReference>
<keyword evidence="2" id="KW-0732">Signal</keyword>
<feature type="domain" description="WAP" evidence="3">
    <location>
        <begin position="194"/>
        <end position="241"/>
    </location>
</feature>
<evidence type="ECO:0000313" key="4">
    <source>
        <dbReference type="EMBL" id="CAH1250058.1"/>
    </source>
</evidence>
<evidence type="ECO:0000259" key="3">
    <source>
        <dbReference type="PROSITE" id="PS51390"/>
    </source>
</evidence>
<organism evidence="4 5">
    <name type="scientific">Branchiostoma lanceolatum</name>
    <name type="common">Common lancelet</name>
    <name type="synonym">Amphioxus lanceolatum</name>
    <dbReference type="NCBI Taxonomy" id="7740"/>
    <lineage>
        <taxon>Eukaryota</taxon>
        <taxon>Metazoa</taxon>
        <taxon>Chordata</taxon>
        <taxon>Cephalochordata</taxon>
        <taxon>Leptocardii</taxon>
        <taxon>Amphioxiformes</taxon>
        <taxon>Branchiostomatidae</taxon>
        <taxon>Branchiostoma</taxon>
    </lineage>
</organism>
<dbReference type="InterPro" id="IPR036645">
    <property type="entry name" value="Elafin-like_sf"/>
</dbReference>
<gene>
    <name evidence="4" type="primary">Hypp8750</name>
    <name evidence="4" type="ORF">BLAG_LOCUS10931</name>
</gene>
<dbReference type="InterPro" id="IPR008197">
    <property type="entry name" value="WAP_dom"/>
</dbReference>
<feature type="compositionally biased region" description="Basic and acidic residues" evidence="1">
    <location>
        <begin position="386"/>
        <end position="397"/>
    </location>
</feature>
<feature type="chain" id="PRO_5035447572" evidence="2">
    <location>
        <begin position="20"/>
        <end position="440"/>
    </location>
</feature>
<dbReference type="PROSITE" id="PS51390">
    <property type="entry name" value="WAP"/>
    <property type="match status" value="1"/>
</dbReference>
<name>A0A8K0EFV0_BRALA</name>
<sequence length="440" mass="46381">MSRWWALVLLFGAVIGVSGQTSSPTGGSGRKDDGSMDAIRDLLNEMGSLWERLNNGMGGNSGGDSESDSGGDSESDRRGGMGGERGGDRRGDSGGDRDGDGWGDGLGDMLDGMGDALADHLQNWGSALSMKTPAWRTQCPAGGIYAPYACEADPCDGAVCAGQPADDVHCVPDYCGARCMPVFYNKTGERVKCNGEQQGECPAVPYGFKGTCDHKCSSDDTCKAGQKCCSNGCGMNCVRAKFETDEDERKCKLVLGDQGEDGNQELWLFRPDEKGGMLYSTDARGNGTSFARFPGTRQEMAEAISEKAAEAQTEITVQSNDPAVNHPAMWKVEDEKIYRGEVNTAGETVWRVVALCNCKGCKMGDREHGSGQDRDGRDSAGGGMDGARERPGDHDGGDGPNEQGPGGSGRPRPTSAPGGDQGGQGPGERDDSRRPPLQNT</sequence>
<protein>
    <submittedName>
        <fullName evidence="4">Hypp8750 protein</fullName>
    </submittedName>
</protein>
<reference evidence="4" key="1">
    <citation type="submission" date="2022-01" db="EMBL/GenBank/DDBJ databases">
        <authorList>
            <person name="Braso-Vives M."/>
        </authorList>
    </citation>
    <scope>NUCLEOTIDE SEQUENCE</scope>
</reference>
<dbReference type="SUPFAM" id="SSF57256">
    <property type="entry name" value="Elafin-like"/>
    <property type="match status" value="1"/>
</dbReference>
<dbReference type="SMART" id="SM00217">
    <property type="entry name" value="WAP"/>
    <property type="match status" value="1"/>
</dbReference>
<dbReference type="AlphaFoldDB" id="A0A8K0EFV0"/>
<evidence type="ECO:0000256" key="1">
    <source>
        <dbReference type="SAM" id="MobiDB-lite"/>
    </source>
</evidence>
<evidence type="ECO:0000313" key="5">
    <source>
        <dbReference type="Proteomes" id="UP000838412"/>
    </source>
</evidence>
<dbReference type="OrthoDB" id="6060011at2759"/>
<feature type="region of interest" description="Disordered" evidence="1">
    <location>
        <begin position="53"/>
        <end position="107"/>
    </location>
</feature>
<feature type="region of interest" description="Disordered" evidence="1">
    <location>
        <begin position="361"/>
        <end position="440"/>
    </location>
</feature>
<proteinExistence type="predicted"/>
<feature type="signal peptide" evidence="2">
    <location>
        <begin position="1"/>
        <end position="19"/>
    </location>
</feature>
<dbReference type="CDD" id="cd00199">
    <property type="entry name" value="WAP"/>
    <property type="match status" value="1"/>
</dbReference>
<feature type="compositionally biased region" description="Basic and acidic residues" evidence="1">
    <location>
        <begin position="74"/>
        <end position="100"/>
    </location>
</feature>
<evidence type="ECO:0000256" key="2">
    <source>
        <dbReference type="SAM" id="SignalP"/>
    </source>
</evidence>
<dbReference type="Proteomes" id="UP000838412">
    <property type="component" value="Chromosome 18"/>
</dbReference>
<accession>A0A8K0EFV0</accession>
<dbReference type="GO" id="GO:0030414">
    <property type="term" value="F:peptidase inhibitor activity"/>
    <property type="evidence" value="ECO:0007669"/>
    <property type="project" value="InterPro"/>
</dbReference>